<evidence type="ECO:0000313" key="3">
    <source>
        <dbReference type="Proteomes" id="UP000294576"/>
    </source>
</evidence>
<reference evidence="2 3" key="1">
    <citation type="submission" date="2019-03" db="EMBL/GenBank/DDBJ databases">
        <title>Genomic Encyclopedia of Type Strains, Phase IV (KMG-V): Genome sequencing to study the core and pangenomes of soil and plant-associated prokaryotes.</title>
        <authorList>
            <person name="Whitman W."/>
        </authorList>
    </citation>
    <scope>NUCLEOTIDE SEQUENCE [LARGE SCALE GENOMIC DNA]</scope>
    <source>
        <strain evidence="2 3">Hc14</strain>
    </source>
</reference>
<dbReference type="Gene3D" id="1.10.30.50">
    <property type="match status" value="1"/>
</dbReference>
<keyword evidence="2" id="KW-0540">Nuclease</keyword>
<organism evidence="2 3">
    <name type="scientific">Rhizobium sullae</name>
    <name type="common">Rhizobium hedysari</name>
    <dbReference type="NCBI Taxonomy" id="50338"/>
    <lineage>
        <taxon>Bacteria</taxon>
        <taxon>Pseudomonadati</taxon>
        <taxon>Pseudomonadota</taxon>
        <taxon>Alphaproteobacteria</taxon>
        <taxon>Hyphomicrobiales</taxon>
        <taxon>Rhizobiaceae</taxon>
        <taxon>Rhizobium/Agrobacterium group</taxon>
        <taxon>Rhizobium</taxon>
    </lineage>
</organism>
<gene>
    <name evidence="2" type="ORF">EV132_111107</name>
</gene>
<dbReference type="Pfam" id="PF01844">
    <property type="entry name" value="HNH"/>
    <property type="match status" value="1"/>
</dbReference>
<dbReference type="GO" id="GO:0004519">
    <property type="term" value="F:endonuclease activity"/>
    <property type="evidence" value="ECO:0007669"/>
    <property type="project" value="UniProtKB-KW"/>
</dbReference>
<comment type="caution">
    <text evidence="2">The sequence shown here is derived from an EMBL/GenBank/DDBJ whole genome shotgun (WGS) entry which is preliminary data.</text>
</comment>
<protein>
    <submittedName>
        <fullName evidence="2">HNH endonuclease</fullName>
    </submittedName>
</protein>
<proteinExistence type="predicted"/>
<sequence length="126" mass="14243">MPSKNKLKNLRKQATQRQSGRCFYCELPMWDTNPQEFIIVRYGISAGLAKRFQCTAEHVEARRDGGTDVAPNIVAACLFCNTTRHKAKHPVDAAKHASVVRSRLAKGRWRPPQVKAAFSERAWPPI</sequence>
<name>A0A4R3Q006_RHISU</name>
<keyword evidence="2" id="KW-0255">Endonuclease</keyword>
<dbReference type="InterPro" id="IPR002711">
    <property type="entry name" value="HNH"/>
</dbReference>
<dbReference type="Proteomes" id="UP000294576">
    <property type="component" value="Unassembled WGS sequence"/>
</dbReference>
<keyword evidence="2" id="KW-0378">Hydrolase</keyword>
<dbReference type="EMBL" id="SMBH01000011">
    <property type="protein sequence ID" value="TCU13674.1"/>
    <property type="molecule type" value="Genomic_DNA"/>
</dbReference>
<accession>A0A4R3Q006</accession>
<dbReference type="AlphaFoldDB" id="A0A4R3Q006"/>
<feature type="domain" description="HNH" evidence="1">
    <location>
        <begin position="53"/>
        <end position="86"/>
    </location>
</feature>
<dbReference type="GO" id="GO:0008270">
    <property type="term" value="F:zinc ion binding"/>
    <property type="evidence" value="ECO:0007669"/>
    <property type="project" value="InterPro"/>
</dbReference>
<evidence type="ECO:0000259" key="1">
    <source>
        <dbReference type="Pfam" id="PF01844"/>
    </source>
</evidence>
<evidence type="ECO:0000313" key="2">
    <source>
        <dbReference type="EMBL" id="TCU13674.1"/>
    </source>
</evidence>
<dbReference type="GO" id="GO:0003676">
    <property type="term" value="F:nucleic acid binding"/>
    <property type="evidence" value="ECO:0007669"/>
    <property type="project" value="InterPro"/>
</dbReference>